<evidence type="ECO:0000313" key="2">
    <source>
        <dbReference type="Proteomes" id="UP000042394"/>
    </source>
</evidence>
<dbReference type="AlphaFoldDB" id="A0A655EDJ2"/>
<reference evidence="1 2" key="1">
    <citation type="submission" date="2015-03" db="EMBL/GenBank/DDBJ databases">
        <authorList>
            <consortium name="Pathogen Informatics"/>
        </authorList>
    </citation>
    <scope>NUCLEOTIDE SEQUENCE [LARGE SCALE GENOMIC DNA]</scope>
    <source>
        <strain evidence="1 2">D4891</strain>
    </source>
</reference>
<sequence length="66" mass="7385">MLCEEILIYRVVLNNVIRDIVKDHQIALRGKDNTVVRQFKAAVLEGGEDSNLHVRVGQTAVSDARP</sequence>
<proteinExistence type="predicted"/>
<accession>A0A655EDJ2</accession>
<name>A0A655EDJ2_SALET</name>
<dbReference type="EMBL" id="CQPD01000067">
    <property type="protein sequence ID" value="CNV16240.1"/>
    <property type="molecule type" value="Genomic_DNA"/>
</dbReference>
<gene>
    <name evidence="1" type="ORF">ERS008207_04462</name>
</gene>
<organism evidence="1 2">
    <name type="scientific">Salmonella enterica subsp. enterica serovar Bovismorbificans</name>
    <dbReference type="NCBI Taxonomy" id="58097"/>
    <lineage>
        <taxon>Bacteria</taxon>
        <taxon>Pseudomonadati</taxon>
        <taxon>Pseudomonadota</taxon>
        <taxon>Gammaproteobacteria</taxon>
        <taxon>Enterobacterales</taxon>
        <taxon>Enterobacteriaceae</taxon>
        <taxon>Salmonella</taxon>
    </lineage>
</organism>
<protein>
    <submittedName>
        <fullName evidence="1">Uncharacterized protein</fullName>
    </submittedName>
</protein>
<dbReference type="Proteomes" id="UP000042394">
    <property type="component" value="Unassembled WGS sequence"/>
</dbReference>
<evidence type="ECO:0000313" key="1">
    <source>
        <dbReference type="EMBL" id="CNV16240.1"/>
    </source>
</evidence>